<dbReference type="SUPFAM" id="SSF48403">
    <property type="entry name" value="Ankyrin repeat"/>
    <property type="match status" value="1"/>
</dbReference>
<dbReference type="InterPro" id="IPR002110">
    <property type="entry name" value="Ankyrin_rpt"/>
</dbReference>
<keyword evidence="2 3" id="KW-0040">ANK repeat</keyword>
<proteinExistence type="predicted"/>
<dbReference type="Gene3D" id="1.25.40.20">
    <property type="entry name" value="Ankyrin repeat-containing domain"/>
    <property type="match status" value="1"/>
</dbReference>
<dbReference type="PROSITE" id="PS50088">
    <property type="entry name" value="ANK_REPEAT"/>
    <property type="match status" value="1"/>
</dbReference>
<keyword evidence="5" id="KW-1185">Reference proteome</keyword>
<dbReference type="Pfam" id="PF12796">
    <property type="entry name" value="Ank_2"/>
    <property type="match status" value="1"/>
</dbReference>
<dbReference type="PANTHER" id="PTHR24171:SF9">
    <property type="entry name" value="ANKYRIN REPEAT DOMAIN-CONTAINING PROTEIN 39"/>
    <property type="match status" value="1"/>
</dbReference>
<reference evidence="4" key="1">
    <citation type="submission" date="2017-08" db="EMBL/GenBank/DDBJ databases">
        <authorList>
            <person name="Polle J.E."/>
            <person name="Barry K."/>
            <person name="Cushman J."/>
            <person name="Schmutz J."/>
            <person name="Tran D."/>
            <person name="Hathwaick L.T."/>
            <person name="Yim W.C."/>
            <person name="Jenkins J."/>
            <person name="Mckie-Krisberg Z.M."/>
            <person name="Prochnik S."/>
            <person name="Lindquist E."/>
            <person name="Dockter R.B."/>
            <person name="Adam C."/>
            <person name="Molina H."/>
            <person name="Bunkerborg J."/>
            <person name="Jin E."/>
            <person name="Buchheim M."/>
            <person name="Magnuson J."/>
        </authorList>
    </citation>
    <scope>NUCLEOTIDE SEQUENCE</scope>
    <source>
        <strain evidence="4">CCAP 19/18</strain>
    </source>
</reference>
<dbReference type="InterPro" id="IPR036770">
    <property type="entry name" value="Ankyrin_rpt-contain_sf"/>
</dbReference>
<sequence>MGHDNSKPVNERIHIGVVEDDPAGIQALIESLPNYPAHDANELQWMDKRGRTPLTVAAKRGHLKCANVLLQGGADINFMNRLPETMGTALHEAIHEKHERMSELLLISGANPFLANRYMG</sequence>
<dbReference type="SMART" id="SM00248">
    <property type="entry name" value="ANK"/>
    <property type="match status" value="2"/>
</dbReference>
<dbReference type="Proteomes" id="UP000815325">
    <property type="component" value="Unassembled WGS sequence"/>
</dbReference>
<protein>
    <submittedName>
        <fullName evidence="4">Uncharacterized protein</fullName>
    </submittedName>
</protein>
<name>A0ABQ7GHX1_DUNSA</name>
<organism evidence="4 5">
    <name type="scientific">Dunaliella salina</name>
    <name type="common">Green alga</name>
    <name type="synonym">Protococcus salinus</name>
    <dbReference type="NCBI Taxonomy" id="3046"/>
    <lineage>
        <taxon>Eukaryota</taxon>
        <taxon>Viridiplantae</taxon>
        <taxon>Chlorophyta</taxon>
        <taxon>core chlorophytes</taxon>
        <taxon>Chlorophyceae</taxon>
        <taxon>CS clade</taxon>
        <taxon>Chlamydomonadales</taxon>
        <taxon>Dunaliellaceae</taxon>
        <taxon>Dunaliella</taxon>
    </lineage>
</organism>
<evidence type="ECO:0000256" key="2">
    <source>
        <dbReference type="ARBA" id="ARBA00023043"/>
    </source>
</evidence>
<evidence type="ECO:0000256" key="1">
    <source>
        <dbReference type="ARBA" id="ARBA00022737"/>
    </source>
</evidence>
<keyword evidence="1" id="KW-0677">Repeat</keyword>
<evidence type="ECO:0000313" key="5">
    <source>
        <dbReference type="Proteomes" id="UP000815325"/>
    </source>
</evidence>
<dbReference type="PANTHER" id="PTHR24171">
    <property type="entry name" value="ANKYRIN REPEAT DOMAIN-CONTAINING PROTEIN 39-RELATED"/>
    <property type="match status" value="1"/>
</dbReference>
<gene>
    <name evidence="4" type="ORF">DUNSADRAFT_9203</name>
</gene>
<feature type="repeat" description="ANK" evidence="3">
    <location>
        <begin position="49"/>
        <end position="81"/>
    </location>
</feature>
<comment type="caution">
    <text evidence="4">The sequence shown here is derived from an EMBL/GenBank/DDBJ whole genome shotgun (WGS) entry which is preliminary data.</text>
</comment>
<evidence type="ECO:0000256" key="3">
    <source>
        <dbReference type="PROSITE-ProRule" id="PRU00023"/>
    </source>
</evidence>
<dbReference type="EMBL" id="MU069769">
    <property type="protein sequence ID" value="KAF5834213.1"/>
    <property type="molecule type" value="Genomic_DNA"/>
</dbReference>
<dbReference type="PROSITE" id="PS50297">
    <property type="entry name" value="ANK_REP_REGION"/>
    <property type="match status" value="1"/>
</dbReference>
<accession>A0ABQ7GHX1</accession>
<evidence type="ECO:0000313" key="4">
    <source>
        <dbReference type="EMBL" id="KAF5834213.1"/>
    </source>
</evidence>